<reference evidence="3" key="1">
    <citation type="journal article" date="2019" name="Int. J. Syst. Evol. Microbiol.">
        <title>The Global Catalogue of Microorganisms (GCM) 10K type strain sequencing project: providing services to taxonomists for standard genome sequencing and annotation.</title>
        <authorList>
            <consortium name="The Broad Institute Genomics Platform"/>
            <consortium name="The Broad Institute Genome Sequencing Center for Infectious Disease"/>
            <person name="Wu L."/>
            <person name="Ma J."/>
        </authorList>
    </citation>
    <scope>NUCLEOTIDE SEQUENCE [LARGE SCALE GENOMIC DNA]</scope>
    <source>
        <strain evidence="3">JCM 15421</strain>
    </source>
</reference>
<evidence type="ECO:0000256" key="1">
    <source>
        <dbReference type="SAM" id="SignalP"/>
    </source>
</evidence>
<evidence type="ECO:0000313" key="3">
    <source>
        <dbReference type="Proteomes" id="UP001501523"/>
    </source>
</evidence>
<name>A0ABP3THK4_9GAMM</name>
<dbReference type="Pfam" id="PF10023">
    <property type="entry name" value="Aminopep"/>
    <property type="match status" value="1"/>
</dbReference>
<proteinExistence type="predicted"/>
<keyword evidence="3" id="KW-1185">Reference proteome</keyword>
<keyword evidence="2" id="KW-0645">Protease</keyword>
<protein>
    <submittedName>
        <fullName evidence="2">Aminopeptidase</fullName>
    </submittedName>
</protein>
<feature type="signal peptide" evidence="1">
    <location>
        <begin position="1"/>
        <end position="30"/>
    </location>
</feature>
<sequence length="372" mass="41834">MAMPGPCLPKRLRGAAPMLRLLLITSTGVAASACSTLRYYAHVTHGELGLLAARMPVAVIIADPAADAKLRARLQQAQAARAFASDHLALPRNRSYTSYVDLGRPYVTWNVFATPEFSVDPVTHCFPFAGCVAYLGFFDRARAERAEKRFVEQGDDTAIEGAAAYSTLGWFADPILSSMLRWSDDELDGVIFHELAHQQLYVKGDTAFNESYASFVQEQGLLEWRAERGLPAPDETRHAHDEAFTRLVLDLRERLRVLFAKELPVDEMRPAKQREFVDFRLRYARLRDAGWGDDRRYDAWVAAPINNAKLVPFGLYERWVSAFARLFQDVRGQWAAFHAHVRKLALLPGAERERVLAELAARDAAPHDSVLH</sequence>
<feature type="chain" id="PRO_5045512787" evidence="1">
    <location>
        <begin position="31"/>
        <end position="372"/>
    </location>
</feature>
<dbReference type="InterPro" id="IPR014553">
    <property type="entry name" value="Aminopept"/>
</dbReference>
<organism evidence="2 3">
    <name type="scientific">Dokdonella soli</name>
    <dbReference type="NCBI Taxonomy" id="529810"/>
    <lineage>
        <taxon>Bacteria</taxon>
        <taxon>Pseudomonadati</taxon>
        <taxon>Pseudomonadota</taxon>
        <taxon>Gammaproteobacteria</taxon>
        <taxon>Lysobacterales</taxon>
        <taxon>Rhodanobacteraceae</taxon>
        <taxon>Dokdonella</taxon>
    </lineage>
</organism>
<dbReference type="EMBL" id="BAAAEU010000001">
    <property type="protein sequence ID" value="GAA0704144.1"/>
    <property type="molecule type" value="Genomic_DNA"/>
</dbReference>
<gene>
    <name evidence="2" type="ORF">GCM10009105_00770</name>
</gene>
<keyword evidence="2" id="KW-0378">Hydrolase</keyword>
<keyword evidence="2" id="KW-0031">Aminopeptidase</keyword>
<dbReference type="PIRSF" id="PIRSF029285">
    <property type="entry name" value="Aminopept"/>
    <property type="match status" value="1"/>
</dbReference>
<dbReference type="Proteomes" id="UP001501523">
    <property type="component" value="Unassembled WGS sequence"/>
</dbReference>
<dbReference type="GO" id="GO:0004177">
    <property type="term" value="F:aminopeptidase activity"/>
    <property type="evidence" value="ECO:0007669"/>
    <property type="project" value="UniProtKB-KW"/>
</dbReference>
<keyword evidence="1" id="KW-0732">Signal</keyword>
<evidence type="ECO:0000313" key="2">
    <source>
        <dbReference type="EMBL" id="GAA0704144.1"/>
    </source>
</evidence>
<comment type="caution">
    <text evidence="2">The sequence shown here is derived from an EMBL/GenBank/DDBJ whole genome shotgun (WGS) entry which is preliminary data.</text>
</comment>
<accession>A0ABP3THK4</accession>